<comment type="caution">
    <text evidence="2">The sequence shown here is derived from an EMBL/GenBank/DDBJ whole genome shotgun (WGS) entry which is preliminary data.</text>
</comment>
<gene>
    <name evidence="2" type="ORF">APR03_001602</name>
</gene>
<organism evidence="2 3">
    <name type="scientific">Promicromonospora thailandica</name>
    <dbReference type="NCBI Taxonomy" id="765201"/>
    <lineage>
        <taxon>Bacteria</taxon>
        <taxon>Bacillati</taxon>
        <taxon>Actinomycetota</taxon>
        <taxon>Actinomycetes</taxon>
        <taxon>Micrococcales</taxon>
        <taxon>Promicromonosporaceae</taxon>
        <taxon>Promicromonospora</taxon>
    </lineage>
</organism>
<dbReference type="Gene3D" id="3.40.630.30">
    <property type="match status" value="1"/>
</dbReference>
<dbReference type="RefSeq" id="WP_253834480.1">
    <property type="nucleotide sequence ID" value="NZ_JAMTCS010000004.1"/>
</dbReference>
<dbReference type="InterPro" id="IPR016181">
    <property type="entry name" value="Acyl_CoA_acyltransferase"/>
</dbReference>
<dbReference type="PANTHER" id="PTHR42791">
    <property type="entry name" value="GNAT FAMILY ACETYLTRANSFERASE"/>
    <property type="match status" value="1"/>
</dbReference>
<dbReference type="CDD" id="cd04301">
    <property type="entry name" value="NAT_SF"/>
    <property type="match status" value="1"/>
</dbReference>
<dbReference type="PANTHER" id="PTHR42791:SF1">
    <property type="entry name" value="N-ACETYLTRANSFERASE DOMAIN-CONTAINING PROTEIN"/>
    <property type="match status" value="1"/>
</dbReference>
<name>A0A9X2G801_9MICO</name>
<sequence>MHITDLEPSQVDEAAELAAAAYAEDPIFQAVFSTAKRRRAFHLTEQGITLRQHDPARVVRVAIDGGAVVGVAIWKTDGAGGGVPGELDRRAEKLLRTFFRKLGADRQPYARFAVALRAAMPMDPDVFLAQLAVRPDRQREGIGQALLDDGLARADARERTVRLQTSLPRNVAFYERSGFVVVGRHELYIGSPPLWNMRRDHVR</sequence>
<accession>A0A9X2G801</accession>
<evidence type="ECO:0000313" key="3">
    <source>
        <dbReference type="Proteomes" id="UP001139493"/>
    </source>
</evidence>
<dbReference type="InterPro" id="IPR052523">
    <property type="entry name" value="Trichothecene_AcTrans"/>
</dbReference>
<dbReference type="AlphaFoldDB" id="A0A9X2G801"/>
<dbReference type="InterPro" id="IPR000182">
    <property type="entry name" value="GNAT_dom"/>
</dbReference>
<dbReference type="Pfam" id="PF13508">
    <property type="entry name" value="Acetyltransf_7"/>
    <property type="match status" value="1"/>
</dbReference>
<reference evidence="2" key="1">
    <citation type="submission" date="2022-06" db="EMBL/GenBank/DDBJ databases">
        <title>Genomic Encyclopedia of Archaeal and Bacterial Type Strains, Phase II (KMG-II): from individual species to whole genera.</title>
        <authorList>
            <person name="Goeker M."/>
        </authorList>
    </citation>
    <scope>NUCLEOTIDE SEQUENCE</scope>
    <source>
        <strain evidence="2">DSM 26652</strain>
    </source>
</reference>
<dbReference type="SUPFAM" id="SSF55729">
    <property type="entry name" value="Acyl-CoA N-acyltransferases (Nat)"/>
    <property type="match status" value="1"/>
</dbReference>
<dbReference type="Proteomes" id="UP001139493">
    <property type="component" value="Unassembled WGS sequence"/>
</dbReference>
<proteinExistence type="predicted"/>
<feature type="domain" description="N-acetyltransferase" evidence="1">
    <location>
        <begin position="1"/>
        <end position="200"/>
    </location>
</feature>
<dbReference type="PROSITE" id="PS51186">
    <property type="entry name" value="GNAT"/>
    <property type="match status" value="1"/>
</dbReference>
<dbReference type="EMBL" id="JAMTCS010000004">
    <property type="protein sequence ID" value="MCP2264266.1"/>
    <property type="molecule type" value="Genomic_DNA"/>
</dbReference>
<evidence type="ECO:0000313" key="2">
    <source>
        <dbReference type="EMBL" id="MCP2264266.1"/>
    </source>
</evidence>
<protein>
    <submittedName>
        <fullName evidence="2">Acetyltransferase (GNAT) family protein</fullName>
    </submittedName>
</protein>
<dbReference type="GO" id="GO:0016747">
    <property type="term" value="F:acyltransferase activity, transferring groups other than amino-acyl groups"/>
    <property type="evidence" value="ECO:0007669"/>
    <property type="project" value="InterPro"/>
</dbReference>
<evidence type="ECO:0000259" key="1">
    <source>
        <dbReference type="PROSITE" id="PS51186"/>
    </source>
</evidence>
<keyword evidence="3" id="KW-1185">Reference proteome</keyword>